<dbReference type="Proteomes" id="UP000612329">
    <property type="component" value="Unassembled WGS sequence"/>
</dbReference>
<organism evidence="4 5">
    <name type="scientific">Yeosuana aromativorans</name>
    <dbReference type="NCBI Taxonomy" id="288019"/>
    <lineage>
        <taxon>Bacteria</taxon>
        <taxon>Pseudomonadati</taxon>
        <taxon>Bacteroidota</taxon>
        <taxon>Flavobacteriia</taxon>
        <taxon>Flavobacteriales</taxon>
        <taxon>Flavobacteriaceae</taxon>
        <taxon>Yeosuana</taxon>
    </lineage>
</organism>
<comment type="similarity">
    <text evidence="1">Belongs to the bacterial ribosomal protein bTHX family.</text>
</comment>
<sequence length="69" mass="8291">MFEHKLLGFHFEFLYFFHSKNIQLIMGKGDKKTKRGKIHRGTYGTRRPRIKKKRSVENKIDIDNKAKVK</sequence>
<dbReference type="EMBL" id="BMNR01000004">
    <property type="protein sequence ID" value="GGK26388.1"/>
    <property type="molecule type" value="Genomic_DNA"/>
</dbReference>
<evidence type="ECO:0000313" key="4">
    <source>
        <dbReference type="EMBL" id="GGK26388.1"/>
    </source>
</evidence>
<keyword evidence="5" id="KW-1185">Reference proteome</keyword>
<dbReference type="InterPro" id="IPR031414">
    <property type="entry name" value="Ribosomal_bTHX"/>
</dbReference>
<evidence type="ECO:0000313" key="5">
    <source>
        <dbReference type="Proteomes" id="UP000612329"/>
    </source>
</evidence>
<reference evidence="4" key="2">
    <citation type="submission" date="2020-09" db="EMBL/GenBank/DDBJ databases">
        <authorList>
            <person name="Sun Q."/>
            <person name="Ohkuma M."/>
        </authorList>
    </citation>
    <scope>NUCLEOTIDE SEQUENCE</scope>
    <source>
        <strain evidence="4">JCM 12862</strain>
    </source>
</reference>
<evidence type="ECO:0000256" key="1">
    <source>
        <dbReference type="ARBA" id="ARBA00010834"/>
    </source>
</evidence>
<comment type="caution">
    <text evidence="4">The sequence shown here is derived from an EMBL/GenBank/DDBJ whole genome shotgun (WGS) entry which is preliminary data.</text>
</comment>
<evidence type="ECO:0000256" key="3">
    <source>
        <dbReference type="ARBA" id="ARBA00023274"/>
    </source>
</evidence>
<dbReference type="AlphaFoldDB" id="A0A8J3FIS3"/>
<dbReference type="InterPro" id="IPR030826">
    <property type="entry name" value="Ribosomal_bTHX/bTHXc/bTHXm"/>
</dbReference>
<dbReference type="NCBIfam" id="TIGR04560">
    <property type="entry name" value="ribo_THX"/>
    <property type="match status" value="1"/>
</dbReference>
<keyword evidence="3" id="KW-0687">Ribonucleoprotein</keyword>
<keyword evidence="2" id="KW-0689">Ribosomal protein</keyword>
<dbReference type="GO" id="GO:0005840">
    <property type="term" value="C:ribosome"/>
    <property type="evidence" value="ECO:0007669"/>
    <property type="project" value="UniProtKB-KW"/>
</dbReference>
<evidence type="ECO:0008006" key="6">
    <source>
        <dbReference type="Google" id="ProtNLM"/>
    </source>
</evidence>
<reference evidence="4" key="1">
    <citation type="journal article" date="2014" name="Int. J. Syst. Evol. Microbiol.">
        <title>Complete genome sequence of Corynebacterium casei LMG S-19264T (=DSM 44701T), isolated from a smear-ripened cheese.</title>
        <authorList>
            <consortium name="US DOE Joint Genome Institute (JGI-PGF)"/>
            <person name="Walter F."/>
            <person name="Albersmeier A."/>
            <person name="Kalinowski J."/>
            <person name="Ruckert C."/>
        </authorList>
    </citation>
    <scope>NUCLEOTIDE SEQUENCE</scope>
    <source>
        <strain evidence="4">JCM 12862</strain>
    </source>
</reference>
<name>A0A8J3FIS3_9FLAO</name>
<protein>
    <recommendedName>
        <fullName evidence="6">30S ribosomal protein S31</fullName>
    </recommendedName>
</protein>
<dbReference type="Pfam" id="PF17070">
    <property type="entry name" value="Thx"/>
    <property type="match status" value="1"/>
</dbReference>
<dbReference type="GO" id="GO:1990904">
    <property type="term" value="C:ribonucleoprotein complex"/>
    <property type="evidence" value="ECO:0007669"/>
    <property type="project" value="UniProtKB-KW"/>
</dbReference>
<accession>A0A8J3FIS3</accession>
<evidence type="ECO:0000256" key="2">
    <source>
        <dbReference type="ARBA" id="ARBA00022980"/>
    </source>
</evidence>
<proteinExistence type="inferred from homology"/>
<gene>
    <name evidence="4" type="ORF">GCM10007962_20860</name>
</gene>